<organism evidence="2 3">
    <name type="scientific">Deinandra increscens subsp. villosa</name>
    <dbReference type="NCBI Taxonomy" id="3103831"/>
    <lineage>
        <taxon>Eukaryota</taxon>
        <taxon>Viridiplantae</taxon>
        <taxon>Streptophyta</taxon>
        <taxon>Embryophyta</taxon>
        <taxon>Tracheophyta</taxon>
        <taxon>Spermatophyta</taxon>
        <taxon>Magnoliopsida</taxon>
        <taxon>eudicotyledons</taxon>
        <taxon>Gunneridae</taxon>
        <taxon>Pentapetalae</taxon>
        <taxon>asterids</taxon>
        <taxon>campanulids</taxon>
        <taxon>Asterales</taxon>
        <taxon>Asteraceae</taxon>
        <taxon>Asteroideae</taxon>
        <taxon>Heliantheae alliance</taxon>
        <taxon>Madieae</taxon>
        <taxon>Madiinae</taxon>
        <taxon>Deinandra</taxon>
    </lineage>
</organism>
<dbReference type="PANTHER" id="PTHR33356:SF36">
    <property type="entry name" value="DUF4005 DOMAIN-CONTAINING PROTEIN"/>
    <property type="match status" value="1"/>
</dbReference>
<dbReference type="EMBL" id="JBCNJP010000007">
    <property type="protein sequence ID" value="KAK9075860.1"/>
    <property type="molecule type" value="Genomic_DNA"/>
</dbReference>
<evidence type="ECO:0000313" key="3">
    <source>
        <dbReference type="Proteomes" id="UP001408789"/>
    </source>
</evidence>
<accession>A0AAP0DMJ9</accession>
<evidence type="ECO:0000256" key="1">
    <source>
        <dbReference type="SAM" id="MobiDB-lite"/>
    </source>
</evidence>
<gene>
    <name evidence="2" type="ORF">SSX86_004189</name>
</gene>
<feature type="region of interest" description="Disordered" evidence="1">
    <location>
        <begin position="274"/>
        <end position="298"/>
    </location>
</feature>
<keyword evidence="3" id="KW-1185">Reference proteome</keyword>
<proteinExistence type="predicted"/>
<feature type="region of interest" description="Disordered" evidence="1">
    <location>
        <begin position="358"/>
        <end position="379"/>
    </location>
</feature>
<evidence type="ECO:0000313" key="2">
    <source>
        <dbReference type="EMBL" id="KAK9075860.1"/>
    </source>
</evidence>
<comment type="caution">
    <text evidence="2">The sequence shown here is derived from an EMBL/GenBank/DDBJ whole genome shotgun (WGS) entry which is preliminary data.</text>
</comment>
<reference evidence="2 3" key="1">
    <citation type="submission" date="2024-04" db="EMBL/GenBank/DDBJ databases">
        <title>The reference genome of an endangered Asteraceae, Deinandra increscens subsp. villosa, native to the Central Coast of California.</title>
        <authorList>
            <person name="Guilliams M."/>
            <person name="Hasenstab-Lehman K."/>
            <person name="Meyer R."/>
            <person name="Mcevoy S."/>
        </authorList>
    </citation>
    <scope>NUCLEOTIDE SEQUENCE [LARGE SCALE GENOMIC DNA]</scope>
    <source>
        <tissue evidence="2">Leaf</tissue>
    </source>
</reference>
<protein>
    <submittedName>
        <fullName evidence="2">Uncharacterized protein</fullName>
    </submittedName>
</protein>
<dbReference type="AlphaFoldDB" id="A0AAP0DMJ9"/>
<dbReference type="PANTHER" id="PTHR33356">
    <property type="entry name" value="TIP41-LIKE PROTEIN"/>
    <property type="match status" value="1"/>
</dbReference>
<name>A0AAP0DMJ9_9ASTR</name>
<dbReference type="Proteomes" id="UP001408789">
    <property type="component" value="Unassembled WGS sequence"/>
</dbReference>
<feature type="region of interest" description="Disordered" evidence="1">
    <location>
        <begin position="230"/>
        <end position="261"/>
    </location>
</feature>
<sequence length="379" mass="41616">MAQELADGEFWLPPEFLNDEDILMDFKPISGAPIGGGLNSGSSGFYGFGSYGPKSDVSSPVESVVGSTETESDEEDYLNGLTQKLENTTLNFWKSDANFNFQNHHSKGARVMAGSPQSTLCGCKHGSSRGSPNCVSPPATAAGVKQNQRSLDLLYAAAGEVARMRMIEEAASRYYNPSKTHVAQQPARKSANPNLHYQQLQAAQFQQMKELQIAKQQYLQMMLHNRARNETRNVRPVASSSPAWLNAQQPQPPAPQRQTGSGMRAVFLGNQTAKRESTGTGVFLPRQPGAPTEPVKNRGSCCSTVLLPDRVVRALDLKLEAMGGEQSKLQSRCNGGGSLEAEMMYRKSAMMAQQKMRNNHRQPPPASMNEFRLPQEWTY</sequence>